<sequence>MTMEYVYPDYYRQFTCIGGECPDTCCAGWEIVIDDKSLEKYRAYPGGFGNRLRNSINFKRKSFKQYDRRCAFLNEENLCDIYTEAGEKLFCKTCRQYPRHEEEYENVRELSLSLSCPEAARMILSQDRLNLIYDEKKGHSEDYGDFDELLFSQLLDGRDAFWKLIENERVSIAVRMMQMLSMGHHLQKNISEGQLFGLEHIYEHYLSDGAAGRMQAYLKDRWEKPGSRYHVMKEMFACLHKLEVLSADWPKKVRHYEKVLFGGGRKQYEALHQYRMSDKIAEQLLSYFIYVYFAGAVYDGMPYSKVKLAVISTMLIEDMVCAKAAKKGQLSFEAITDVAHSYAREVEHSDLNLQRLSIMFRHQKCFHIGRLCGALLEW</sequence>
<reference evidence="1 2" key="1">
    <citation type="submission" date="2018-08" db="EMBL/GenBank/DDBJ databases">
        <title>A genome reference for cultivated species of the human gut microbiota.</title>
        <authorList>
            <person name="Zou Y."/>
            <person name="Xue W."/>
            <person name="Luo G."/>
        </authorList>
    </citation>
    <scope>NUCLEOTIDE SEQUENCE [LARGE SCALE GENOMIC DNA]</scope>
    <source>
        <strain evidence="1 2">AF45-17</strain>
    </source>
</reference>
<evidence type="ECO:0000313" key="1">
    <source>
        <dbReference type="EMBL" id="RGB78550.1"/>
    </source>
</evidence>
<accession>A0A3E2TLT4</accession>
<dbReference type="Proteomes" id="UP000260773">
    <property type="component" value="Unassembled WGS sequence"/>
</dbReference>
<organism evidence="1 2">
    <name type="scientific">Coprococcus catus</name>
    <dbReference type="NCBI Taxonomy" id="116085"/>
    <lineage>
        <taxon>Bacteria</taxon>
        <taxon>Bacillati</taxon>
        <taxon>Bacillota</taxon>
        <taxon>Clostridia</taxon>
        <taxon>Lachnospirales</taxon>
        <taxon>Lachnospiraceae</taxon>
        <taxon>Coprococcus</taxon>
    </lineage>
</organism>
<proteinExistence type="predicted"/>
<protein>
    <submittedName>
        <fullName evidence="1">YkgJ family cysteine cluster protein</fullName>
    </submittedName>
</protein>
<dbReference type="AlphaFoldDB" id="A0A3E2TLT4"/>
<comment type="caution">
    <text evidence="1">The sequence shown here is derived from an EMBL/GenBank/DDBJ whole genome shotgun (WGS) entry which is preliminary data.</text>
</comment>
<dbReference type="EMBL" id="QVEP01000030">
    <property type="protein sequence ID" value="RGB78550.1"/>
    <property type="molecule type" value="Genomic_DNA"/>
</dbReference>
<name>A0A3E2TLT4_9FIRM</name>
<evidence type="ECO:0000313" key="2">
    <source>
        <dbReference type="Proteomes" id="UP000260773"/>
    </source>
</evidence>
<dbReference type="NCBIfam" id="NF038110">
    <property type="entry name" value="Lys_methyl_FliB"/>
    <property type="match status" value="1"/>
</dbReference>
<gene>
    <name evidence="1" type="ORF">DW070_11565</name>
</gene>